<proteinExistence type="predicted"/>
<sequence>MTADEALNIGSSIAVKSFSTRFHLDAHDF</sequence>
<accession>A0A382B8V0</accession>
<protein>
    <submittedName>
        <fullName evidence="1">Uncharacterized protein</fullName>
    </submittedName>
</protein>
<gene>
    <name evidence="1" type="ORF">METZ01_LOCUS162576</name>
</gene>
<evidence type="ECO:0000313" key="1">
    <source>
        <dbReference type="EMBL" id="SVB09722.1"/>
    </source>
</evidence>
<dbReference type="AlphaFoldDB" id="A0A382B8V0"/>
<reference evidence="1" key="1">
    <citation type="submission" date="2018-05" db="EMBL/GenBank/DDBJ databases">
        <authorList>
            <person name="Lanie J.A."/>
            <person name="Ng W.-L."/>
            <person name="Kazmierczak K.M."/>
            <person name="Andrzejewski T.M."/>
            <person name="Davidsen T.M."/>
            <person name="Wayne K.J."/>
            <person name="Tettelin H."/>
            <person name="Glass J.I."/>
            <person name="Rusch D."/>
            <person name="Podicherti R."/>
            <person name="Tsui H.-C.T."/>
            <person name="Winkler M.E."/>
        </authorList>
    </citation>
    <scope>NUCLEOTIDE SEQUENCE</scope>
</reference>
<dbReference type="EMBL" id="UINC01028551">
    <property type="protein sequence ID" value="SVB09722.1"/>
    <property type="molecule type" value="Genomic_DNA"/>
</dbReference>
<organism evidence="1">
    <name type="scientific">marine metagenome</name>
    <dbReference type="NCBI Taxonomy" id="408172"/>
    <lineage>
        <taxon>unclassified sequences</taxon>
        <taxon>metagenomes</taxon>
        <taxon>ecological metagenomes</taxon>
    </lineage>
</organism>
<name>A0A382B8V0_9ZZZZ</name>